<keyword evidence="4" id="KW-1185">Reference proteome</keyword>
<dbReference type="SUPFAM" id="SSF49879">
    <property type="entry name" value="SMAD/FHA domain"/>
    <property type="match status" value="1"/>
</dbReference>
<name>V5EVY1_KALBG</name>
<dbReference type="CDD" id="cd00060">
    <property type="entry name" value="FHA"/>
    <property type="match status" value="1"/>
</dbReference>
<dbReference type="OMA" id="EHARIEW"/>
<dbReference type="EMBL" id="KI545873">
    <property type="protein sequence ID" value="EST06439.1"/>
    <property type="molecule type" value="Genomic_DNA"/>
</dbReference>
<evidence type="ECO:0000259" key="2">
    <source>
        <dbReference type="PROSITE" id="PS50006"/>
    </source>
</evidence>
<feature type="region of interest" description="Disordered" evidence="1">
    <location>
        <begin position="443"/>
        <end position="481"/>
    </location>
</feature>
<evidence type="ECO:0000256" key="1">
    <source>
        <dbReference type="SAM" id="MobiDB-lite"/>
    </source>
</evidence>
<dbReference type="AlphaFoldDB" id="V5EVY1"/>
<gene>
    <name evidence="3" type="ORF">PSEUBRA_SCAF3g03943</name>
</gene>
<proteinExistence type="predicted"/>
<dbReference type="HOGENOM" id="CLU_511081_0_0_1"/>
<dbReference type="STRING" id="1365824.V5EVY1"/>
<dbReference type="Pfam" id="PF00498">
    <property type="entry name" value="FHA"/>
    <property type="match status" value="1"/>
</dbReference>
<evidence type="ECO:0000313" key="3">
    <source>
        <dbReference type="EMBL" id="EST06439.1"/>
    </source>
</evidence>
<feature type="region of interest" description="Disordered" evidence="1">
    <location>
        <begin position="203"/>
        <end position="260"/>
    </location>
</feature>
<accession>V5EVY1</accession>
<feature type="region of interest" description="Disordered" evidence="1">
    <location>
        <begin position="321"/>
        <end position="350"/>
    </location>
</feature>
<feature type="compositionally biased region" description="Basic and acidic residues" evidence="1">
    <location>
        <begin position="469"/>
        <end position="478"/>
    </location>
</feature>
<feature type="compositionally biased region" description="Basic and acidic residues" evidence="1">
    <location>
        <begin position="332"/>
        <end position="346"/>
    </location>
</feature>
<protein>
    <recommendedName>
        <fullName evidence="2">FHA domain-containing protein</fullName>
    </recommendedName>
</protein>
<reference evidence="4" key="1">
    <citation type="journal article" date="2013" name="Genome Announc.">
        <title>Draft genome sequence of Pseudozyma brasiliensis sp. nov. strain GHG001, a high producer of endo-1,4-xylanase isolated from an insect pest of sugarcane.</title>
        <authorList>
            <person name="Oliveira J.V.D.C."/>
            <person name="dos Santos R.A.C."/>
            <person name="Borges T.A."/>
            <person name="Riano-Pachon D.M."/>
            <person name="Goldman G.H."/>
        </authorList>
    </citation>
    <scope>NUCLEOTIDE SEQUENCE [LARGE SCALE GENOMIC DNA]</scope>
    <source>
        <strain evidence="4">GHG001</strain>
    </source>
</reference>
<dbReference type="SMART" id="SM00240">
    <property type="entry name" value="FHA"/>
    <property type="match status" value="1"/>
</dbReference>
<dbReference type="Proteomes" id="UP000019377">
    <property type="component" value="Unassembled WGS sequence"/>
</dbReference>
<evidence type="ECO:0000313" key="4">
    <source>
        <dbReference type="Proteomes" id="UP000019377"/>
    </source>
</evidence>
<organism evidence="3 4">
    <name type="scientific">Kalmanozyma brasiliensis (strain GHG001)</name>
    <name type="common">Yeast</name>
    <name type="synonym">Pseudozyma brasiliensis</name>
    <dbReference type="NCBI Taxonomy" id="1365824"/>
    <lineage>
        <taxon>Eukaryota</taxon>
        <taxon>Fungi</taxon>
        <taxon>Dikarya</taxon>
        <taxon>Basidiomycota</taxon>
        <taxon>Ustilaginomycotina</taxon>
        <taxon>Ustilaginomycetes</taxon>
        <taxon>Ustilaginales</taxon>
        <taxon>Ustilaginaceae</taxon>
        <taxon>Kalmanozyma</taxon>
    </lineage>
</organism>
<dbReference type="RefSeq" id="XP_016291428.1">
    <property type="nucleotide sequence ID" value="XM_016437880.1"/>
</dbReference>
<dbReference type="PROSITE" id="PS50006">
    <property type="entry name" value="FHA_DOMAIN"/>
    <property type="match status" value="1"/>
</dbReference>
<dbReference type="OrthoDB" id="687730at2759"/>
<dbReference type="InterPro" id="IPR000253">
    <property type="entry name" value="FHA_dom"/>
</dbReference>
<dbReference type="InterPro" id="IPR008984">
    <property type="entry name" value="SMAD_FHA_dom_sf"/>
</dbReference>
<dbReference type="GeneID" id="27420558"/>
<feature type="domain" description="FHA" evidence="2">
    <location>
        <begin position="44"/>
        <end position="105"/>
    </location>
</feature>
<dbReference type="eggNOG" id="ENOG502TD4N">
    <property type="taxonomic scope" value="Eukaryota"/>
</dbReference>
<dbReference type="Gene3D" id="2.60.200.20">
    <property type="match status" value="1"/>
</dbReference>
<sequence>MSLFASACGLELVWVNPSSEGASEKNAPDPERYRVIRIPAGHSKIISRSSSPTVADLINDLDDKICFEAAKVVSREHATIEWIDRVPFIKDLGSTHGTFVAHRRAYTLSSGRFAEENALAPSRRIEGIEPLRDGDLIEFGRTTVRPERAHFPVRCYLRLASQRASSSPNVPIKKPGVYGLTDDSFDSESDIVSIDADAFRATAATKTHAPQEVVDLTSEDEDEGERHDPVFKASAEPIPTMPASSLPPATECNDPPIPGHDVIVSYDEESSASDSDESVDPYDITPVAPLRDEIQALIREAREAQNQGDLYMESYKTIQCESPATSIGGDSPIREKAKERDSEQARDVSPSHMLIKDATVPCASAASVPSSSASTTAVVPELFVQGSAQILSESSPLKRKADSMDAQVAQAPVDATQVDATQADATHVDQTQADIVLISEKQPAQGDPEPHSPNKKTRLSPVGQQQERVQPHNEDRTPNRARKVGNFVAKAVHTTSLLSVGFLAGSLFTFKSMMNAAATANAAGSGK</sequence>